<dbReference type="GO" id="GO:0016668">
    <property type="term" value="F:oxidoreductase activity, acting on a sulfur group of donors, NAD(P) as acceptor"/>
    <property type="evidence" value="ECO:0007669"/>
    <property type="project" value="InterPro"/>
</dbReference>
<evidence type="ECO:0000259" key="19">
    <source>
        <dbReference type="Pfam" id="PF02852"/>
    </source>
</evidence>
<feature type="binding site" evidence="16">
    <location>
        <position position="320"/>
    </location>
    <ligand>
        <name>FAD</name>
        <dbReference type="ChEBI" id="CHEBI:57692"/>
    </ligand>
</feature>
<keyword evidence="5" id="KW-0475">Mercuric resistance</keyword>
<dbReference type="Pfam" id="PF02852">
    <property type="entry name" value="Pyr_redox_dim"/>
    <property type="match status" value="1"/>
</dbReference>
<evidence type="ECO:0000313" key="22">
    <source>
        <dbReference type="Proteomes" id="UP000035955"/>
    </source>
</evidence>
<reference evidence="21 22" key="1">
    <citation type="submission" date="2015-03" db="EMBL/GenBank/DDBJ databases">
        <title>Genome sequencing of Methylobacterium variabile DSM 16961.</title>
        <authorList>
            <person name="Chaudhry V."/>
            <person name="Patil P.B."/>
        </authorList>
    </citation>
    <scope>NUCLEOTIDE SEQUENCE [LARGE SCALE GENOMIC DNA]</scope>
    <source>
        <strain evidence="21 22">DSM 16961</strain>
    </source>
</reference>
<keyword evidence="9" id="KW-0521">NADP</keyword>
<evidence type="ECO:0000256" key="10">
    <source>
        <dbReference type="ARBA" id="ARBA00022914"/>
    </source>
</evidence>
<evidence type="ECO:0000256" key="5">
    <source>
        <dbReference type="ARBA" id="ARBA00022466"/>
    </source>
</evidence>
<name>A0A0J6TAY1_9HYPH</name>
<evidence type="ECO:0000256" key="17">
    <source>
        <dbReference type="PIRSR" id="PIRSR000350-4"/>
    </source>
</evidence>
<keyword evidence="13 18" id="KW-0676">Redox-active center</keyword>
<dbReference type="GO" id="GO:0003955">
    <property type="term" value="F:NAD(P)H dehydrogenase (quinone) activity"/>
    <property type="evidence" value="ECO:0007669"/>
    <property type="project" value="TreeGrafter"/>
</dbReference>
<evidence type="ECO:0000256" key="9">
    <source>
        <dbReference type="ARBA" id="ARBA00022857"/>
    </source>
</evidence>
<dbReference type="PANTHER" id="PTHR43014">
    <property type="entry name" value="MERCURIC REDUCTASE"/>
    <property type="match status" value="1"/>
</dbReference>
<evidence type="ECO:0000256" key="2">
    <source>
        <dbReference type="ARBA" id="ARBA00011738"/>
    </source>
</evidence>
<accession>A0A0J6TAY1</accession>
<organism evidence="21 22">
    <name type="scientific">Methylobacterium variabile</name>
    <dbReference type="NCBI Taxonomy" id="298794"/>
    <lineage>
        <taxon>Bacteria</taxon>
        <taxon>Pseudomonadati</taxon>
        <taxon>Pseudomonadota</taxon>
        <taxon>Alphaproteobacteria</taxon>
        <taxon>Hyphomicrobiales</taxon>
        <taxon>Methylobacteriaceae</taxon>
        <taxon>Methylobacterium</taxon>
    </lineage>
</organism>
<evidence type="ECO:0000256" key="4">
    <source>
        <dbReference type="ARBA" id="ARBA00014791"/>
    </source>
</evidence>
<keyword evidence="11 18" id="KW-0560">Oxidoreductase</keyword>
<sequence>MSDCCSARRAGNGDERFDLVVLGAGSAGFSAAITAAEQGARVALIGHGTIGGTCVNVGCVPSKALIRAAEAVHHANGAAGRFAGIRGEARVVDWRAQAAQKDALVESLRQAKYEDLLPAYDNVVHHEGRARLVAGGVEAGGKRFNADRIIIATGTHPAMPAIPGMAAISALDSTGALALTELPGSMIVLGGGYVGAELAQTFARVGVAVTLVFRSRLLPEAEPEIGEALAGYLADEGITILGDLAYDAVRRMAGGVSLTVRRNGRDETVTAERILVATGRTANTEGLGLAEAGIAQTPTGAIAVDDRMRTSRPGVYAAGDVTGRDQFVYMAAYGARLAARNALNGDSLRYDNRTMPAVVFTDPQVGSVGLTEARARAAGHDVRTSVLTLDNVPRALAARDTRGLIKLVADRSTRRLLGAHILAPEGADSIQTAAMAIRCDLTIDDLSETIFPYLTTVEGLKLAAQTFDRDIKKLSCCAG</sequence>
<comment type="caution">
    <text evidence="21">The sequence shown here is derived from an EMBL/GenBank/DDBJ whole genome shotgun (WGS) entry which is preliminary data.</text>
</comment>
<dbReference type="InterPro" id="IPR036188">
    <property type="entry name" value="FAD/NAD-bd_sf"/>
</dbReference>
<dbReference type="RefSeq" id="WP_048442354.1">
    <property type="nucleotide sequence ID" value="NZ_LABY01000009.1"/>
</dbReference>
<dbReference type="PRINTS" id="PR00368">
    <property type="entry name" value="FADPNR"/>
</dbReference>
<dbReference type="PANTHER" id="PTHR43014:SF4">
    <property type="entry name" value="PYRIDINE NUCLEOTIDE-DISULFIDE OXIDOREDUCTASE RCLA-RELATED"/>
    <property type="match status" value="1"/>
</dbReference>
<evidence type="ECO:0000256" key="15">
    <source>
        <dbReference type="ARBA" id="ARBA00048984"/>
    </source>
</evidence>
<evidence type="ECO:0000313" key="21">
    <source>
        <dbReference type="EMBL" id="KMO43009.1"/>
    </source>
</evidence>
<evidence type="ECO:0000259" key="20">
    <source>
        <dbReference type="Pfam" id="PF07992"/>
    </source>
</evidence>
<dbReference type="PRINTS" id="PR00411">
    <property type="entry name" value="PNDRDTASEI"/>
</dbReference>
<dbReference type="InterPro" id="IPR012999">
    <property type="entry name" value="Pyr_OxRdtase_I_AS"/>
</dbReference>
<dbReference type="Proteomes" id="UP000035955">
    <property type="component" value="Unassembled WGS sequence"/>
</dbReference>
<evidence type="ECO:0000256" key="3">
    <source>
        <dbReference type="ARBA" id="ARBA00012661"/>
    </source>
</evidence>
<feature type="domain" description="Pyridine nucleotide-disulphide oxidoreductase dimerisation" evidence="19">
    <location>
        <begin position="355"/>
        <end position="463"/>
    </location>
</feature>
<dbReference type="InterPro" id="IPR016156">
    <property type="entry name" value="FAD/NAD-linked_Rdtase_dimer_sf"/>
</dbReference>
<keyword evidence="6 18" id="KW-0285">Flavoprotein</keyword>
<evidence type="ECO:0000256" key="14">
    <source>
        <dbReference type="ARBA" id="ARBA00031725"/>
    </source>
</evidence>
<keyword evidence="7" id="KW-0479">Metal-binding</keyword>
<comment type="subunit">
    <text evidence="2">Homodimer.</text>
</comment>
<dbReference type="Pfam" id="PF07992">
    <property type="entry name" value="Pyr_redox_2"/>
    <property type="match status" value="1"/>
</dbReference>
<dbReference type="NCBIfam" id="TIGR02053">
    <property type="entry name" value="MerA"/>
    <property type="match status" value="1"/>
</dbReference>
<dbReference type="InterPro" id="IPR004099">
    <property type="entry name" value="Pyr_nucl-diS_OxRdtase_dimer"/>
</dbReference>
<dbReference type="GO" id="GO:0045340">
    <property type="term" value="F:mercury ion binding"/>
    <property type="evidence" value="ECO:0007669"/>
    <property type="project" value="InterPro"/>
</dbReference>
<evidence type="ECO:0000256" key="6">
    <source>
        <dbReference type="ARBA" id="ARBA00022630"/>
    </source>
</evidence>
<dbReference type="GO" id="GO:0050660">
    <property type="term" value="F:flavin adenine dinucleotide binding"/>
    <property type="evidence" value="ECO:0007669"/>
    <property type="project" value="InterPro"/>
</dbReference>
<evidence type="ECO:0000256" key="16">
    <source>
        <dbReference type="PIRSR" id="PIRSR000350-3"/>
    </source>
</evidence>
<keyword evidence="8 16" id="KW-0274">FAD</keyword>
<evidence type="ECO:0000256" key="8">
    <source>
        <dbReference type="ARBA" id="ARBA00022827"/>
    </source>
</evidence>
<dbReference type="GO" id="GO:0050661">
    <property type="term" value="F:NADP binding"/>
    <property type="evidence" value="ECO:0007669"/>
    <property type="project" value="InterPro"/>
</dbReference>
<dbReference type="Gene3D" id="3.30.390.30">
    <property type="match status" value="1"/>
</dbReference>
<dbReference type="SUPFAM" id="SSF55424">
    <property type="entry name" value="FAD/NAD-linked reductases, dimerisation (C-terminal) domain"/>
    <property type="match status" value="1"/>
</dbReference>
<keyword evidence="10" id="KW-0476">Mercury</keyword>
<proteinExistence type="inferred from homology"/>
<dbReference type="Gene3D" id="3.50.50.60">
    <property type="entry name" value="FAD/NAD(P)-binding domain"/>
    <property type="match status" value="2"/>
</dbReference>
<dbReference type="GO" id="GO:0016152">
    <property type="term" value="F:mercury (II) reductase (NADP+) activity"/>
    <property type="evidence" value="ECO:0007669"/>
    <property type="project" value="UniProtKB-EC"/>
</dbReference>
<dbReference type="GO" id="GO:0050787">
    <property type="term" value="P:detoxification of mercury ion"/>
    <property type="evidence" value="ECO:0007669"/>
    <property type="project" value="InterPro"/>
</dbReference>
<gene>
    <name evidence="21" type="ORF">VQ02_01345</name>
</gene>
<feature type="domain" description="FAD/NAD(P)-binding" evidence="20">
    <location>
        <begin position="17"/>
        <end position="332"/>
    </location>
</feature>
<dbReference type="InterPro" id="IPR023753">
    <property type="entry name" value="FAD/NAD-binding_dom"/>
</dbReference>
<comment type="catalytic activity">
    <reaction evidence="15">
        <text>Hg + NADP(+) + H(+) = Hg(2+) + NADPH</text>
        <dbReference type="Rhea" id="RHEA:23856"/>
        <dbReference type="ChEBI" id="CHEBI:15378"/>
        <dbReference type="ChEBI" id="CHEBI:16170"/>
        <dbReference type="ChEBI" id="CHEBI:16793"/>
        <dbReference type="ChEBI" id="CHEBI:57783"/>
        <dbReference type="ChEBI" id="CHEBI:58349"/>
        <dbReference type="EC" id="1.16.1.1"/>
    </reaction>
</comment>
<evidence type="ECO:0000256" key="12">
    <source>
        <dbReference type="ARBA" id="ARBA00023157"/>
    </source>
</evidence>
<dbReference type="PROSITE" id="PS00076">
    <property type="entry name" value="PYRIDINE_REDOX_1"/>
    <property type="match status" value="1"/>
</dbReference>
<keyword evidence="12" id="KW-1015">Disulfide bond</keyword>
<evidence type="ECO:0000256" key="1">
    <source>
        <dbReference type="ARBA" id="ARBA00007532"/>
    </source>
</evidence>
<keyword evidence="16" id="KW-0547">Nucleotide-binding</keyword>
<dbReference type="InterPro" id="IPR021179">
    <property type="entry name" value="Mercury_reductase_MerA"/>
</dbReference>
<dbReference type="FunFam" id="3.30.390.30:FF:000001">
    <property type="entry name" value="Dihydrolipoyl dehydrogenase"/>
    <property type="match status" value="1"/>
</dbReference>
<keyword evidence="16" id="KW-0520">NAD</keyword>
<evidence type="ECO:0000256" key="13">
    <source>
        <dbReference type="ARBA" id="ARBA00023284"/>
    </source>
</evidence>
<dbReference type="EC" id="1.16.1.1" evidence="3"/>
<dbReference type="AlphaFoldDB" id="A0A0J6TAY1"/>
<comment type="cofactor">
    <cofactor evidence="16">
        <name>FAD</name>
        <dbReference type="ChEBI" id="CHEBI:57692"/>
    </cofactor>
    <text evidence="16">Binds 1 FAD per subunit.</text>
</comment>
<feature type="disulfide bond" description="Redox-active" evidence="17">
    <location>
        <begin position="54"/>
        <end position="59"/>
    </location>
</feature>
<dbReference type="InterPro" id="IPR001100">
    <property type="entry name" value="Pyr_nuc-diS_OxRdtase"/>
</dbReference>
<evidence type="ECO:0000256" key="7">
    <source>
        <dbReference type="ARBA" id="ARBA00022723"/>
    </source>
</evidence>
<protein>
    <recommendedName>
        <fullName evidence="4">Mercuric reductase</fullName>
        <ecNumber evidence="3">1.16.1.1</ecNumber>
    </recommendedName>
    <alternativeName>
        <fullName evidence="14">Hg(II) reductase</fullName>
    </alternativeName>
</protein>
<dbReference type="EMBL" id="LABY01000009">
    <property type="protein sequence ID" value="KMO43009.1"/>
    <property type="molecule type" value="Genomic_DNA"/>
</dbReference>
<dbReference type="PATRIC" id="fig|298794.3.peg.7682"/>
<comment type="similarity">
    <text evidence="1 18">Belongs to the class-I pyridine nucleotide-disulfide oxidoreductase family.</text>
</comment>
<evidence type="ECO:0000256" key="18">
    <source>
        <dbReference type="RuleBase" id="RU003691"/>
    </source>
</evidence>
<feature type="binding site" evidence="16">
    <location>
        <position position="63"/>
    </location>
    <ligand>
        <name>FAD</name>
        <dbReference type="ChEBI" id="CHEBI:57692"/>
    </ligand>
</feature>
<feature type="binding site" evidence="16">
    <location>
        <begin position="190"/>
        <end position="197"/>
    </location>
    <ligand>
        <name>NAD(+)</name>
        <dbReference type="ChEBI" id="CHEBI:57540"/>
    </ligand>
</feature>
<dbReference type="PIRSF" id="PIRSF000350">
    <property type="entry name" value="Mercury_reductase_MerA"/>
    <property type="match status" value="1"/>
</dbReference>
<dbReference type="SUPFAM" id="SSF51905">
    <property type="entry name" value="FAD/NAD(P)-binding domain"/>
    <property type="match status" value="1"/>
</dbReference>
<evidence type="ECO:0000256" key="11">
    <source>
        <dbReference type="ARBA" id="ARBA00023002"/>
    </source>
</evidence>
<keyword evidence="22" id="KW-1185">Reference proteome</keyword>
<feature type="binding site" evidence="16">
    <location>
        <position position="279"/>
    </location>
    <ligand>
        <name>NAD(+)</name>
        <dbReference type="ChEBI" id="CHEBI:57540"/>
    </ligand>
</feature>